<protein>
    <recommendedName>
        <fullName evidence="2">Inner membrane protein YgaP-like transmembrane domain-containing protein</fullName>
    </recommendedName>
</protein>
<dbReference type="EMBL" id="MRCB01000018">
    <property type="protein sequence ID" value="OKH21734.1"/>
    <property type="molecule type" value="Genomic_DNA"/>
</dbReference>
<keyword evidence="1" id="KW-1133">Transmembrane helix</keyword>
<evidence type="ECO:0000313" key="3">
    <source>
        <dbReference type="EMBL" id="OKH21734.1"/>
    </source>
</evidence>
<dbReference type="Proteomes" id="UP000186868">
    <property type="component" value="Unassembled WGS sequence"/>
</dbReference>
<dbReference type="AlphaFoldDB" id="A0A1U7HDU9"/>
<evidence type="ECO:0000259" key="2">
    <source>
        <dbReference type="Pfam" id="PF11127"/>
    </source>
</evidence>
<sequence>MFNNVGTIDRFIRFGLAGTLLYLGLGVYGGSALGIGLAIISIIPALTALIGTCPLYSLLGINTKSQQPQQN</sequence>
<proteinExistence type="predicted"/>
<evidence type="ECO:0000256" key="1">
    <source>
        <dbReference type="SAM" id="Phobius"/>
    </source>
</evidence>
<feature type="domain" description="Inner membrane protein YgaP-like transmembrane" evidence="2">
    <location>
        <begin position="1"/>
        <end position="66"/>
    </location>
</feature>
<keyword evidence="1" id="KW-0472">Membrane</keyword>
<gene>
    <name evidence="3" type="ORF">NIES593_15025</name>
</gene>
<keyword evidence="1" id="KW-0812">Transmembrane</keyword>
<dbReference type="InterPro" id="IPR021309">
    <property type="entry name" value="YgaP-like_TM"/>
</dbReference>
<evidence type="ECO:0000313" key="4">
    <source>
        <dbReference type="Proteomes" id="UP000186868"/>
    </source>
</evidence>
<dbReference type="STRING" id="1921803.NIES593_15025"/>
<dbReference type="RefSeq" id="WP_073600355.1">
    <property type="nucleotide sequence ID" value="NZ_MRCB01000018.1"/>
</dbReference>
<reference evidence="3 4" key="1">
    <citation type="submission" date="2016-11" db="EMBL/GenBank/DDBJ databases">
        <title>Draft Genome Sequences of Nine Cyanobacterial Strains from Diverse Habitats.</title>
        <authorList>
            <person name="Zhu T."/>
            <person name="Hou S."/>
            <person name="Lu X."/>
            <person name="Hess W.R."/>
        </authorList>
    </citation>
    <scope>NUCLEOTIDE SEQUENCE [LARGE SCALE GENOMIC DNA]</scope>
    <source>
        <strain evidence="3 4">NIES-593</strain>
    </source>
</reference>
<feature type="transmembrane region" description="Helical" evidence="1">
    <location>
        <begin position="35"/>
        <end position="59"/>
    </location>
</feature>
<dbReference type="Pfam" id="PF11127">
    <property type="entry name" value="YgaP-like_TM"/>
    <property type="match status" value="1"/>
</dbReference>
<comment type="caution">
    <text evidence="3">The sequence shown here is derived from an EMBL/GenBank/DDBJ whole genome shotgun (WGS) entry which is preliminary data.</text>
</comment>
<feature type="transmembrane region" description="Helical" evidence="1">
    <location>
        <begin position="12"/>
        <end position="29"/>
    </location>
</feature>
<organism evidence="3 4">
    <name type="scientific">Hydrococcus rivularis NIES-593</name>
    <dbReference type="NCBI Taxonomy" id="1921803"/>
    <lineage>
        <taxon>Bacteria</taxon>
        <taxon>Bacillati</taxon>
        <taxon>Cyanobacteriota</taxon>
        <taxon>Cyanophyceae</taxon>
        <taxon>Pleurocapsales</taxon>
        <taxon>Hydrococcaceae</taxon>
        <taxon>Hydrococcus</taxon>
    </lineage>
</organism>
<name>A0A1U7HDU9_9CYAN</name>
<keyword evidence="4" id="KW-1185">Reference proteome</keyword>
<accession>A0A1U7HDU9</accession>